<dbReference type="PROSITE" id="PS00962">
    <property type="entry name" value="RIBOSOMAL_S2_1"/>
    <property type="match status" value="1"/>
</dbReference>
<dbReference type="PANTHER" id="PTHR12534">
    <property type="entry name" value="30S RIBOSOMAL PROTEIN S2 PROKARYOTIC AND ORGANELLAR"/>
    <property type="match status" value="1"/>
</dbReference>
<keyword evidence="2 4" id="KW-0689">Ribosomal protein</keyword>
<evidence type="ECO:0000256" key="4">
    <source>
        <dbReference type="HAMAP-Rule" id="MF_00291"/>
    </source>
</evidence>
<dbReference type="Gene3D" id="1.10.287.610">
    <property type="entry name" value="Helix hairpin bin"/>
    <property type="match status" value="1"/>
</dbReference>
<evidence type="ECO:0000256" key="2">
    <source>
        <dbReference type="ARBA" id="ARBA00022980"/>
    </source>
</evidence>
<comment type="similarity">
    <text evidence="1 4">Belongs to the universal ribosomal protein uS2 family.</text>
</comment>
<reference evidence="5" key="1">
    <citation type="journal article" date="2017" name="J. Phycol.">
        <title>Comparative DNA sequence analyses of Pyramimonas parkeae (Prasinophyceae) chloroplast genomes.</title>
        <authorList>
            <person name="Satjarak A."/>
            <person name="Graham L.E."/>
        </authorList>
    </citation>
    <scope>NUCLEOTIDE SEQUENCE</scope>
    <source>
        <strain evidence="5">NIES254</strain>
    </source>
</reference>
<dbReference type="GO" id="GO:0006412">
    <property type="term" value="P:translation"/>
    <property type="evidence" value="ECO:0007669"/>
    <property type="project" value="UniProtKB-UniRule"/>
</dbReference>
<dbReference type="EMBL" id="KX013546">
    <property type="protein sequence ID" value="ANA57013.1"/>
    <property type="molecule type" value="Genomic_DNA"/>
</dbReference>
<dbReference type="AlphaFoldDB" id="A0A1R7T0V6"/>
<accession>A0A1R7T0V6</accession>
<gene>
    <name evidence="4 5" type="primary">rps2</name>
</gene>
<organism evidence="5">
    <name type="scientific">Pyramimonas parkeae</name>
    <dbReference type="NCBI Taxonomy" id="36894"/>
    <lineage>
        <taxon>Eukaryota</taxon>
        <taxon>Viridiplantae</taxon>
        <taxon>Chlorophyta</taxon>
        <taxon>Pyramimonadophyceae</taxon>
        <taxon>Pyramimonadales</taxon>
        <taxon>Pyramimonadaceae</taxon>
        <taxon>Pyramimonas</taxon>
        <taxon>Pyramimonas subgen. Trichocystis</taxon>
    </lineage>
</organism>
<keyword evidence="3 4" id="KW-0687">Ribonucleoprotein</keyword>
<dbReference type="Pfam" id="PF00318">
    <property type="entry name" value="Ribosomal_S2"/>
    <property type="match status" value="1"/>
</dbReference>
<dbReference type="GO" id="GO:0003735">
    <property type="term" value="F:structural constituent of ribosome"/>
    <property type="evidence" value="ECO:0007669"/>
    <property type="project" value="InterPro"/>
</dbReference>
<dbReference type="InterPro" id="IPR005706">
    <property type="entry name" value="Ribosomal_uS2_bac/mit/plastid"/>
</dbReference>
<dbReference type="CDD" id="cd01425">
    <property type="entry name" value="RPS2"/>
    <property type="match status" value="1"/>
</dbReference>
<dbReference type="HAMAP" id="MF_00291_B">
    <property type="entry name" value="Ribosomal_uS2_B"/>
    <property type="match status" value="1"/>
</dbReference>
<keyword evidence="5" id="KW-0150">Chloroplast</keyword>
<evidence type="ECO:0000313" key="5">
    <source>
        <dbReference type="EMBL" id="ANA57013.1"/>
    </source>
</evidence>
<geneLocation type="chloroplast" evidence="5"/>
<evidence type="ECO:0000256" key="3">
    <source>
        <dbReference type="ARBA" id="ARBA00023274"/>
    </source>
</evidence>
<dbReference type="InterPro" id="IPR018130">
    <property type="entry name" value="Ribosomal_uS2_CS"/>
</dbReference>
<evidence type="ECO:0000256" key="1">
    <source>
        <dbReference type="ARBA" id="ARBA00006242"/>
    </source>
</evidence>
<name>A0A1R7T0V6_9CHLO</name>
<dbReference type="GO" id="GO:0005763">
    <property type="term" value="C:mitochondrial small ribosomal subunit"/>
    <property type="evidence" value="ECO:0007669"/>
    <property type="project" value="TreeGrafter"/>
</dbReference>
<sequence>MITLEQMLDAGVHFGHQVRRWNPKMEPFIYGERNGIHIIDIVQTLSCIEKISEFLTQEKKKGKTILFVGTKRQAAPVIQAAAINSNSHYVNQRWLGGMLTNWATMKTCIEKLRKIEKLEDLNSLPKKELALLKKRREKLEKYFGGVKTMSNLPDIVILVGQPRETNAVKECNKLGIRTITILDTNCDPDLADFFIPANDDSIRSVELVLGELTEAIKKGQKD</sequence>
<keyword evidence="5" id="KW-0934">Plastid</keyword>
<dbReference type="PRINTS" id="PR00395">
    <property type="entry name" value="RIBOSOMALS2"/>
</dbReference>
<proteinExistence type="inferred from homology"/>
<comment type="subcellular location">
    <subcellularLocation>
        <location evidence="4">Plastid</location>
        <location evidence="4">Chloroplast</location>
    </subcellularLocation>
</comment>
<protein>
    <recommendedName>
        <fullName evidence="4">Small ribosomal subunit protein uS2c</fullName>
    </recommendedName>
</protein>
<dbReference type="Gene3D" id="3.40.50.10490">
    <property type="entry name" value="Glucose-6-phosphate isomerase like protein, domain 1"/>
    <property type="match status" value="1"/>
</dbReference>
<dbReference type="InterPro" id="IPR023591">
    <property type="entry name" value="Ribosomal_uS2_flav_dom_sf"/>
</dbReference>
<dbReference type="SUPFAM" id="SSF52313">
    <property type="entry name" value="Ribosomal protein S2"/>
    <property type="match status" value="1"/>
</dbReference>
<dbReference type="NCBIfam" id="TIGR01011">
    <property type="entry name" value="rpsB_bact"/>
    <property type="match status" value="1"/>
</dbReference>
<dbReference type="InterPro" id="IPR001865">
    <property type="entry name" value="Ribosomal_uS2"/>
</dbReference>
<dbReference type="GO" id="GO:0009507">
    <property type="term" value="C:chloroplast"/>
    <property type="evidence" value="ECO:0007669"/>
    <property type="project" value="UniProtKB-SubCell"/>
</dbReference>
<dbReference type="PANTHER" id="PTHR12534:SF0">
    <property type="entry name" value="SMALL RIBOSOMAL SUBUNIT PROTEIN US2M"/>
    <property type="match status" value="1"/>
</dbReference>